<accession>V2XC32</accession>
<protein>
    <submittedName>
        <fullName evidence="1">Uncharacterized protein</fullName>
    </submittedName>
</protein>
<proteinExistence type="predicted"/>
<organism evidence="1 2">
    <name type="scientific">Moniliophthora roreri (strain MCA 2997)</name>
    <name type="common">Cocoa frosty pod rot fungus</name>
    <name type="synonym">Crinipellis roreri</name>
    <dbReference type="NCBI Taxonomy" id="1381753"/>
    <lineage>
        <taxon>Eukaryota</taxon>
        <taxon>Fungi</taxon>
        <taxon>Dikarya</taxon>
        <taxon>Basidiomycota</taxon>
        <taxon>Agaricomycotina</taxon>
        <taxon>Agaricomycetes</taxon>
        <taxon>Agaricomycetidae</taxon>
        <taxon>Agaricales</taxon>
        <taxon>Marasmiineae</taxon>
        <taxon>Marasmiaceae</taxon>
        <taxon>Moniliophthora</taxon>
    </lineage>
</organism>
<evidence type="ECO:0000313" key="2">
    <source>
        <dbReference type="Proteomes" id="UP000017559"/>
    </source>
</evidence>
<evidence type="ECO:0000313" key="1">
    <source>
        <dbReference type="EMBL" id="ESK91272.1"/>
    </source>
</evidence>
<keyword evidence="2" id="KW-1185">Reference proteome</keyword>
<name>V2XC32_MONRO</name>
<dbReference type="Proteomes" id="UP000017559">
    <property type="component" value="Unassembled WGS sequence"/>
</dbReference>
<dbReference type="HOGENOM" id="CLU_2441358_0_0_1"/>
<dbReference type="AlphaFoldDB" id="V2XC32"/>
<reference evidence="1 2" key="1">
    <citation type="journal article" date="2014" name="BMC Genomics">
        <title>Genome and secretome analysis of the hemibiotrophic fungal pathogen, Moniliophthora roreri, which causes frosty pod rot disease of cacao: mechanisms of the biotrophic and necrotrophic phases.</title>
        <authorList>
            <person name="Meinhardt L.W."/>
            <person name="Costa G.G.L."/>
            <person name="Thomazella D.P.T."/>
            <person name="Teixeira P.J.P.L."/>
            <person name="Carazzolle M.F."/>
            <person name="Schuster S.C."/>
            <person name="Carlson J.E."/>
            <person name="Guiltinan M.J."/>
            <person name="Mieczkowski P."/>
            <person name="Farmer A."/>
            <person name="Ramaraj T."/>
            <person name="Crozier J."/>
            <person name="Davis R.E."/>
            <person name="Shao J."/>
            <person name="Melnick R.L."/>
            <person name="Pereira G.A.G."/>
            <person name="Bailey B.A."/>
        </authorList>
    </citation>
    <scope>NUCLEOTIDE SEQUENCE [LARGE SCALE GENOMIC DNA]</scope>
    <source>
        <strain evidence="1 2">MCA 2997</strain>
    </source>
</reference>
<gene>
    <name evidence="1" type="ORF">Moror_2849</name>
</gene>
<dbReference type="EMBL" id="AWSO01000360">
    <property type="protein sequence ID" value="ESK91272.1"/>
    <property type="molecule type" value="Genomic_DNA"/>
</dbReference>
<comment type="caution">
    <text evidence="1">The sequence shown here is derived from an EMBL/GenBank/DDBJ whole genome shotgun (WGS) entry which is preliminary data.</text>
</comment>
<sequence length="90" mass="10287">MYLTSRIDLKYALLFRSFRSSGQALAGPRGVSGFCLGMTLYDYRENPLYLAEGTSLPPSAERTRCPLTSQLSRKAGWDWNGVRWYRWQSG</sequence>
<dbReference type="KEGG" id="mrr:Moror_2849"/>